<dbReference type="SUPFAM" id="SSF55785">
    <property type="entry name" value="PYP-like sensor domain (PAS domain)"/>
    <property type="match status" value="2"/>
</dbReference>
<feature type="domain" description="PAS" evidence="2">
    <location>
        <begin position="15"/>
        <end position="85"/>
    </location>
</feature>
<proteinExistence type="predicted"/>
<dbReference type="Gene3D" id="3.30.70.270">
    <property type="match status" value="1"/>
</dbReference>
<dbReference type="CDD" id="cd00130">
    <property type="entry name" value="PAS"/>
    <property type="match status" value="2"/>
</dbReference>
<comment type="caution">
    <text evidence="5">The sequence shown here is derived from an EMBL/GenBank/DDBJ whole genome shotgun (WGS) entry which is preliminary data.</text>
</comment>
<evidence type="ECO:0000256" key="1">
    <source>
        <dbReference type="ARBA" id="ARBA00001946"/>
    </source>
</evidence>
<feature type="domain" description="PAC" evidence="3">
    <location>
        <begin position="89"/>
        <end position="141"/>
    </location>
</feature>
<dbReference type="PROSITE" id="PS50887">
    <property type="entry name" value="GGDEF"/>
    <property type="match status" value="1"/>
</dbReference>
<dbReference type="Proteomes" id="UP000460751">
    <property type="component" value="Unassembled WGS sequence"/>
</dbReference>
<dbReference type="InterPro" id="IPR052155">
    <property type="entry name" value="Biofilm_reg_signaling"/>
</dbReference>
<organism evidence="5 6">
    <name type="scientific">Vreelandella halophila</name>
    <dbReference type="NCBI Taxonomy" id="86177"/>
    <lineage>
        <taxon>Bacteria</taxon>
        <taxon>Pseudomonadati</taxon>
        <taxon>Pseudomonadota</taxon>
        <taxon>Gammaproteobacteria</taxon>
        <taxon>Oceanospirillales</taxon>
        <taxon>Halomonadaceae</taxon>
        <taxon>Vreelandella</taxon>
    </lineage>
</organism>
<dbReference type="FunFam" id="3.30.70.270:FF:000001">
    <property type="entry name" value="Diguanylate cyclase domain protein"/>
    <property type="match status" value="1"/>
</dbReference>
<evidence type="ECO:0000259" key="2">
    <source>
        <dbReference type="PROSITE" id="PS50112"/>
    </source>
</evidence>
<dbReference type="NCBIfam" id="TIGR00254">
    <property type="entry name" value="GGDEF"/>
    <property type="match status" value="1"/>
</dbReference>
<dbReference type="RefSeq" id="WP_160898728.1">
    <property type="nucleotide sequence ID" value="NZ_WMEX01000004.1"/>
</dbReference>
<evidence type="ECO:0000259" key="4">
    <source>
        <dbReference type="PROSITE" id="PS50887"/>
    </source>
</evidence>
<dbReference type="Pfam" id="PF00990">
    <property type="entry name" value="GGDEF"/>
    <property type="match status" value="1"/>
</dbReference>
<dbReference type="SMART" id="SM00267">
    <property type="entry name" value="GGDEF"/>
    <property type="match status" value="1"/>
</dbReference>
<dbReference type="GO" id="GO:0003824">
    <property type="term" value="F:catalytic activity"/>
    <property type="evidence" value="ECO:0007669"/>
    <property type="project" value="UniProtKB-ARBA"/>
</dbReference>
<evidence type="ECO:0000313" key="6">
    <source>
        <dbReference type="Proteomes" id="UP000460751"/>
    </source>
</evidence>
<dbReference type="InterPro" id="IPR000014">
    <property type="entry name" value="PAS"/>
</dbReference>
<feature type="domain" description="PAS" evidence="2">
    <location>
        <begin position="142"/>
        <end position="186"/>
    </location>
</feature>
<dbReference type="NCBIfam" id="TIGR00229">
    <property type="entry name" value="sensory_box"/>
    <property type="match status" value="2"/>
</dbReference>
<dbReference type="Pfam" id="PF08448">
    <property type="entry name" value="PAS_4"/>
    <property type="match status" value="2"/>
</dbReference>
<sequence>METGKPQATTDTRQQLDDLRAAVDSLGSFIFIKDLQGRYTYVNERVRNLFGLPEEAILGRDDSTFFSLDQSRDLRENDEQVLRQGRAIETQERNVIAATGEERWFWTVKRPLVSADGSIHGMSGACTDITEKVQLERALREKQALLETVLDHAPACIYLKDTDRRYVYLNHRTAALYGHDPDAIVGARDEDLLSHETAENCRGLDDRVLATYAPQQGEETFTAADGRIRVYETEKVPLLSEDGTFTGFIGFSRDMTETRQLQQRLERMAHEDQLTGLPNRRRTEQVLEEELNRAHRSGQPLSLLALDLDHFKSVNDHYGHEMGDQVLVQLGVILSERLRSTDTLGRWGGEEFFVILPDTDLEGAQQVAETLRQTTETSIHAGDTPVTVSIGVTQYDHSQTLRAFIQHADGLLYRAKHSGRNQVALISSQAAFR</sequence>
<dbReference type="InterPro" id="IPR043128">
    <property type="entry name" value="Rev_trsase/Diguanyl_cyclase"/>
</dbReference>
<dbReference type="InterPro" id="IPR035965">
    <property type="entry name" value="PAS-like_dom_sf"/>
</dbReference>
<dbReference type="EMBL" id="WMEX01000004">
    <property type="protein sequence ID" value="MYL26726.1"/>
    <property type="molecule type" value="Genomic_DNA"/>
</dbReference>
<dbReference type="AlphaFoldDB" id="A0A9X5B4N2"/>
<accession>A0A9X5B4N2</accession>
<dbReference type="PANTHER" id="PTHR44757:SF2">
    <property type="entry name" value="BIOFILM ARCHITECTURE MAINTENANCE PROTEIN MBAA"/>
    <property type="match status" value="1"/>
</dbReference>
<dbReference type="InterPro" id="IPR001610">
    <property type="entry name" value="PAC"/>
</dbReference>
<dbReference type="CDD" id="cd01949">
    <property type="entry name" value="GGDEF"/>
    <property type="match status" value="1"/>
</dbReference>
<feature type="domain" description="GGDEF" evidence="4">
    <location>
        <begin position="299"/>
        <end position="428"/>
    </location>
</feature>
<protein>
    <submittedName>
        <fullName evidence="5">Diguanylate cyclase</fullName>
    </submittedName>
</protein>
<dbReference type="SUPFAM" id="SSF55073">
    <property type="entry name" value="Nucleotide cyclase"/>
    <property type="match status" value="1"/>
</dbReference>
<dbReference type="PROSITE" id="PS50112">
    <property type="entry name" value="PAS"/>
    <property type="match status" value="2"/>
</dbReference>
<evidence type="ECO:0000313" key="5">
    <source>
        <dbReference type="EMBL" id="MYL26726.1"/>
    </source>
</evidence>
<keyword evidence="6" id="KW-1185">Reference proteome</keyword>
<dbReference type="InterPro" id="IPR000700">
    <property type="entry name" value="PAS-assoc_C"/>
</dbReference>
<dbReference type="PANTHER" id="PTHR44757">
    <property type="entry name" value="DIGUANYLATE CYCLASE DGCP"/>
    <property type="match status" value="1"/>
</dbReference>
<dbReference type="OrthoDB" id="5645859at2"/>
<feature type="domain" description="PAC" evidence="3">
    <location>
        <begin position="215"/>
        <end position="267"/>
    </location>
</feature>
<name>A0A9X5B4N2_9GAMM</name>
<dbReference type="InterPro" id="IPR029787">
    <property type="entry name" value="Nucleotide_cyclase"/>
</dbReference>
<reference evidence="5 6" key="1">
    <citation type="submission" date="2019-11" db="EMBL/GenBank/DDBJ databases">
        <title>Genome sequences of 17 halophilic strains isolated from different environments.</title>
        <authorList>
            <person name="Furrow R.E."/>
        </authorList>
    </citation>
    <scope>NUCLEOTIDE SEQUENCE [LARGE SCALE GENOMIC DNA]</scope>
    <source>
        <strain evidence="5 6">22507_15_FS</strain>
    </source>
</reference>
<dbReference type="InterPro" id="IPR000160">
    <property type="entry name" value="GGDEF_dom"/>
</dbReference>
<dbReference type="InterPro" id="IPR013656">
    <property type="entry name" value="PAS_4"/>
</dbReference>
<gene>
    <name evidence="5" type="ORF">GLW01_07945</name>
</gene>
<evidence type="ECO:0000259" key="3">
    <source>
        <dbReference type="PROSITE" id="PS50113"/>
    </source>
</evidence>
<dbReference type="PROSITE" id="PS50113">
    <property type="entry name" value="PAC"/>
    <property type="match status" value="2"/>
</dbReference>
<dbReference type="SMART" id="SM00091">
    <property type="entry name" value="PAS"/>
    <property type="match status" value="2"/>
</dbReference>
<dbReference type="Gene3D" id="3.30.450.20">
    <property type="entry name" value="PAS domain"/>
    <property type="match status" value="2"/>
</dbReference>
<comment type="cofactor">
    <cofactor evidence="1">
        <name>Mg(2+)</name>
        <dbReference type="ChEBI" id="CHEBI:18420"/>
    </cofactor>
</comment>
<dbReference type="SMART" id="SM00086">
    <property type="entry name" value="PAC"/>
    <property type="match status" value="2"/>
</dbReference>